<dbReference type="InterPro" id="IPR001775">
    <property type="entry name" value="GspD/PilQ"/>
</dbReference>
<dbReference type="EMBL" id="CP022579">
    <property type="protein sequence ID" value="QEL63993.1"/>
    <property type="molecule type" value="Genomic_DNA"/>
</dbReference>
<dbReference type="RefSeq" id="WP_149424770.1">
    <property type="nucleotide sequence ID" value="NZ_CP022579.1"/>
</dbReference>
<dbReference type="Proteomes" id="UP000323671">
    <property type="component" value="Chromosome"/>
</dbReference>
<evidence type="ECO:0000256" key="1">
    <source>
        <dbReference type="ARBA" id="ARBA00022448"/>
    </source>
</evidence>
<gene>
    <name evidence="6" type="primary">mshL</name>
    <name evidence="6" type="ORF">OTERR_05170</name>
</gene>
<keyword evidence="3" id="KW-0998">Cell outer membrane</keyword>
<dbReference type="PROSITE" id="PS51257">
    <property type="entry name" value="PROKAR_LIPOPROTEIN"/>
    <property type="match status" value="1"/>
</dbReference>
<dbReference type="InterPro" id="IPR050810">
    <property type="entry name" value="Bact_Secretion_Sys_Channel"/>
</dbReference>
<evidence type="ECO:0000313" key="7">
    <source>
        <dbReference type="Proteomes" id="UP000323671"/>
    </source>
</evidence>
<dbReference type="GO" id="GO:0009306">
    <property type="term" value="P:protein secretion"/>
    <property type="evidence" value="ECO:0007669"/>
    <property type="project" value="InterPro"/>
</dbReference>
<dbReference type="KEGG" id="otr:OTERR_05170"/>
<evidence type="ECO:0000259" key="5">
    <source>
        <dbReference type="SMART" id="SM00965"/>
    </source>
</evidence>
<dbReference type="InterPro" id="IPR004846">
    <property type="entry name" value="T2SS/T3SS_dom"/>
</dbReference>
<dbReference type="PANTHER" id="PTHR30332">
    <property type="entry name" value="PROBABLE GENERAL SECRETION PATHWAY PROTEIN D"/>
    <property type="match status" value="1"/>
</dbReference>
<keyword evidence="1" id="KW-0813">Transport</keyword>
<evidence type="ECO:0000256" key="2">
    <source>
        <dbReference type="ARBA" id="ARBA00023136"/>
    </source>
</evidence>
<dbReference type="SMART" id="SM00965">
    <property type="entry name" value="STN"/>
    <property type="match status" value="1"/>
</dbReference>
<keyword evidence="4" id="KW-0732">Signal</keyword>
<dbReference type="InterPro" id="IPR011662">
    <property type="entry name" value="Secretin/TonB_short_N"/>
</dbReference>
<accession>A0A5C1E543</accession>
<evidence type="ECO:0000256" key="3">
    <source>
        <dbReference type="ARBA" id="ARBA00023237"/>
    </source>
</evidence>
<dbReference type="GO" id="GO:0015627">
    <property type="term" value="C:type II protein secretion system complex"/>
    <property type="evidence" value="ECO:0007669"/>
    <property type="project" value="TreeGrafter"/>
</dbReference>
<dbReference type="Pfam" id="PF07655">
    <property type="entry name" value="Secretin_N_2"/>
    <property type="match status" value="1"/>
</dbReference>
<dbReference type="Gene3D" id="3.30.1370.130">
    <property type="match status" value="1"/>
</dbReference>
<dbReference type="GO" id="GO:0009297">
    <property type="term" value="P:pilus assembly"/>
    <property type="evidence" value="ECO:0007669"/>
    <property type="project" value="InterPro"/>
</dbReference>
<dbReference type="PANTHER" id="PTHR30332:SF17">
    <property type="entry name" value="TYPE IV PILIATION SYSTEM PROTEIN DR_0774-RELATED"/>
    <property type="match status" value="1"/>
</dbReference>
<evidence type="ECO:0000256" key="4">
    <source>
        <dbReference type="SAM" id="SignalP"/>
    </source>
</evidence>
<keyword evidence="7" id="KW-1185">Reference proteome</keyword>
<feature type="signal peptide" evidence="4">
    <location>
        <begin position="1"/>
        <end position="25"/>
    </location>
</feature>
<organism evidence="6 7">
    <name type="scientific">Oryzomicrobium terrae</name>
    <dbReference type="NCBI Taxonomy" id="1735038"/>
    <lineage>
        <taxon>Bacteria</taxon>
        <taxon>Pseudomonadati</taxon>
        <taxon>Pseudomonadota</taxon>
        <taxon>Betaproteobacteria</taxon>
        <taxon>Rhodocyclales</taxon>
        <taxon>Rhodocyclaceae</taxon>
        <taxon>Oryzomicrobium</taxon>
    </lineage>
</organism>
<dbReference type="AlphaFoldDB" id="A0A5C1E543"/>
<evidence type="ECO:0000313" key="6">
    <source>
        <dbReference type="EMBL" id="QEL63993.1"/>
    </source>
</evidence>
<protein>
    <submittedName>
        <fullName evidence="6">MSHA biogenesis protein MshL</fullName>
    </submittedName>
</protein>
<dbReference type="Pfam" id="PF00263">
    <property type="entry name" value="Secretin"/>
    <property type="match status" value="1"/>
</dbReference>
<sequence length="598" mass="62641">MTSPARSLSLLAAAVAVTLAVTGCASSVRQPRATYDRINSELDQARASLANGGERGAATGAASAALLPPLDLSLPKAAEIEPRFDLAVSNAPAQSVFVALVSGTRYSMLVSPEVSGTLTVNLKDVTVREALEAIREIYGYDFRIQGTRVYVHPNTMQTRLFKVNYLVGRRVTTSNLRVNSTSITTTPTTGQGGVPGGTYPGAAGIPGTSGMPGIPGATGTSQVQTDAARVLTTTDNDFWKELNTALTTIIGNENGRSVVVNGVSGVVLVRGMPQDLRNVEQYLKATQLIIERQVMLEAKIIDVTLSDQSSAGINWSVFAGAGSRLSSFGAVNPGNSLGPVGQTLSAVGLDKLATGMANGVINPTATGNGFFGLAFQTKSFATLLNFLESQGDVQVLSSPRIAAVNNQKAVLKVGTDDYYVTNVSTTVTTSGSGSNLVTPTITLQPFFSGVALDVMPQIDEENNILLHVHPSVSNVSEKEKVVDLGSQLGTFKLPLASSTINETDSIVRVQDGNIVAIGGLMSQAQAQSRAGLPGTTGSNWGMLLGGSRDSAMKKRELVILIKPTIIQDNADWAKDLDDTRDRMRSLDGRRSAPASNGG</sequence>
<feature type="domain" description="Secretin/TonB short N-terminal" evidence="5">
    <location>
        <begin position="106"/>
        <end position="154"/>
    </location>
</feature>
<dbReference type="PRINTS" id="PR00811">
    <property type="entry name" value="BCTERIALGSPD"/>
</dbReference>
<reference evidence="6 7" key="1">
    <citation type="submission" date="2017-07" db="EMBL/GenBank/DDBJ databases">
        <title>Complete genome sequence of Oryzomicrobium terrae TPP412.</title>
        <authorList>
            <person name="Chiu L.-W."/>
            <person name="Lo K.-J."/>
            <person name="Tsai Y.-M."/>
            <person name="Lin S.-S."/>
            <person name="Kuo C.-H."/>
            <person name="Liu C.-T."/>
        </authorList>
    </citation>
    <scope>NUCLEOTIDE SEQUENCE [LARGE SCALE GENOMIC DNA]</scope>
    <source>
        <strain evidence="6 7">TPP412</strain>
    </source>
</reference>
<dbReference type="GO" id="GO:0019867">
    <property type="term" value="C:outer membrane"/>
    <property type="evidence" value="ECO:0007669"/>
    <property type="project" value="InterPro"/>
</dbReference>
<keyword evidence="2" id="KW-0472">Membrane</keyword>
<proteinExistence type="predicted"/>
<feature type="chain" id="PRO_5022752288" evidence="4">
    <location>
        <begin position="26"/>
        <end position="598"/>
    </location>
</feature>
<dbReference type="InterPro" id="IPR011514">
    <property type="entry name" value="Secretin_N_2"/>
</dbReference>
<name>A0A5C1E543_9RHOO</name>